<protein>
    <submittedName>
        <fullName evidence="3">Septum formation initiator family protein</fullName>
    </submittedName>
</protein>
<dbReference type="RefSeq" id="WP_277443974.1">
    <property type="nucleotide sequence ID" value="NZ_JAKOAV010000016.1"/>
</dbReference>
<dbReference type="Pfam" id="PF04977">
    <property type="entry name" value="DivIC"/>
    <property type="match status" value="1"/>
</dbReference>
<evidence type="ECO:0000256" key="1">
    <source>
        <dbReference type="SAM" id="Coils"/>
    </source>
</evidence>
<keyword evidence="2" id="KW-1133">Transmembrane helix</keyword>
<dbReference type="AlphaFoldDB" id="A0A9X4JU83"/>
<reference evidence="3" key="1">
    <citation type="submission" date="2022-02" db="EMBL/GenBank/DDBJ databases">
        <authorList>
            <person name="Leng L."/>
        </authorList>
    </citation>
    <scope>NUCLEOTIDE SEQUENCE</scope>
    <source>
        <strain evidence="3">JI</strain>
    </source>
</reference>
<sequence>MIVAREKTGSYGFFDESFQSRKTRRRSAVFKSEKLALTGFVLAIFLVGVFITYYCSQLFTLGYQINRLNKELAALRVENHGLDEEIQQLVKLDNIEYLAVHKLNMVKPDANNYLVVTVADPTSRELTTQSKEQNSQPLAVSWGEKEKNRLIKTFDELVNRFENKNWLESRLRFWEGANANNKHIDSKENNHTVSNNRCCFLVSGFAFGLASTC</sequence>
<name>A0A9X4JU83_9FIRM</name>
<feature type="transmembrane region" description="Helical" evidence="2">
    <location>
        <begin position="35"/>
        <end position="54"/>
    </location>
</feature>
<evidence type="ECO:0000313" key="4">
    <source>
        <dbReference type="Proteomes" id="UP001154312"/>
    </source>
</evidence>
<proteinExistence type="predicted"/>
<dbReference type="InterPro" id="IPR007060">
    <property type="entry name" value="FtsL/DivIC"/>
</dbReference>
<evidence type="ECO:0000256" key="2">
    <source>
        <dbReference type="SAM" id="Phobius"/>
    </source>
</evidence>
<keyword evidence="1" id="KW-0175">Coiled coil</keyword>
<keyword evidence="2" id="KW-0472">Membrane</keyword>
<organism evidence="3 4">
    <name type="scientific">Pelotomaculum isophthalicicum JI</name>
    <dbReference type="NCBI Taxonomy" id="947010"/>
    <lineage>
        <taxon>Bacteria</taxon>
        <taxon>Bacillati</taxon>
        <taxon>Bacillota</taxon>
        <taxon>Clostridia</taxon>
        <taxon>Eubacteriales</taxon>
        <taxon>Desulfotomaculaceae</taxon>
        <taxon>Pelotomaculum</taxon>
    </lineage>
</organism>
<keyword evidence="4" id="KW-1185">Reference proteome</keyword>
<evidence type="ECO:0000313" key="3">
    <source>
        <dbReference type="EMBL" id="MDF9408635.1"/>
    </source>
</evidence>
<accession>A0A9X4JU83</accession>
<gene>
    <name evidence="3" type="ORF">L7E55_09745</name>
</gene>
<dbReference type="EMBL" id="JAKOAV010000016">
    <property type="protein sequence ID" value="MDF9408635.1"/>
    <property type="molecule type" value="Genomic_DNA"/>
</dbReference>
<comment type="caution">
    <text evidence="3">The sequence shown here is derived from an EMBL/GenBank/DDBJ whole genome shotgun (WGS) entry which is preliminary data.</text>
</comment>
<feature type="coiled-coil region" evidence="1">
    <location>
        <begin position="65"/>
        <end position="92"/>
    </location>
</feature>
<dbReference type="Proteomes" id="UP001154312">
    <property type="component" value="Unassembled WGS sequence"/>
</dbReference>
<keyword evidence="2" id="KW-0812">Transmembrane</keyword>